<dbReference type="EMBL" id="LNYI01000046">
    <property type="protein sequence ID" value="KTD20105.1"/>
    <property type="molecule type" value="Genomic_DNA"/>
</dbReference>
<sequence>MELINIMPGFLLSLMAVVAMSILATGALQAAQMNEKVWSTLSIDTNIGKFSYQLEPQLRLIERANIFDQFLGNFGAGYQFSPQWLITLGITSVTTAQTLGTDITQTSGSNIHEMRLWAQTTYTPKQNPKWVMRSRLEQRKLQNFNQLGYRLRERLTFKQPITESISLVISDELFFNLNQTDWITTDTIDQNRIQISIDQKASNILLVGAGYMYQFICSHPRQNYNVAVFYARLTLPEEKRW</sequence>
<dbReference type="AlphaFoldDB" id="A0A0W0VJW3"/>
<proteinExistence type="predicted"/>
<dbReference type="PATRIC" id="fig|45067.4.peg.2135"/>
<gene>
    <name evidence="1" type="ORF">Llan_2034</name>
</gene>
<dbReference type="InterPro" id="IPR019619">
    <property type="entry name" value="DUF2490"/>
</dbReference>
<keyword evidence="2" id="KW-1185">Reference proteome</keyword>
<accession>A0A0W0VJW3</accession>
<dbReference type="STRING" id="45067.Llan_2034"/>
<comment type="caution">
    <text evidence="1">The sequence shown here is derived from an EMBL/GenBank/DDBJ whole genome shotgun (WGS) entry which is preliminary data.</text>
</comment>
<reference evidence="1 2" key="1">
    <citation type="submission" date="2015-11" db="EMBL/GenBank/DDBJ databases">
        <title>Genomic analysis of 38 Legionella species identifies large and diverse effector repertoires.</title>
        <authorList>
            <person name="Burstein D."/>
            <person name="Amaro F."/>
            <person name="Zusman T."/>
            <person name="Lifshitz Z."/>
            <person name="Cohen O."/>
            <person name="Gilbert J.A."/>
            <person name="Pupko T."/>
            <person name="Shuman H.A."/>
            <person name="Segal G."/>
        </authorList>
    </citation>
    <scope>NUCLEOTIDE SEQUENCE [LARGE SCALE GENOMIC DNA]</scope>
    <source>
        <strain evidence="1 2">ATCC 49751</strain>
    </source>
</reference>
<organism evidence="1 2">
    <name type="scientific">Legionella lansingensis</name>
    <dbReference type="NCBI Taxonomy" id="45067"/>
    <lineage>
        <taxon>Bacteria</taxon>
        <taxon>Pseudomonadati</taxon>
        <taxon>Pseudomonadota</taxon>
        <taxon>Gammaproteobacteria</taxon>
        <taxon>Legionellales</taxon>
        <taxon>Legionellaceae</taxon>
        <taxon>Legionella</taxon>
    </lineage>
</organism>
<dbReference type="Pfam" id="PF10677">
    <property type="entry name" value="DUF2490"/>
    <property type="match status" value="1"/>
</dbReference>
<evidence type="ECO:0000313" key="1">
    <source>
        <dbReference type="EMBL" id="KTD20105.1"/>
    </source>
</evidence>
<protein>
    <recommendedName>
        <fullName evidence="3">DUF2490 domain-containing protein</fullName>
    </recommendedName>
</protein>
<dbReference type="Proteomes" id="UP000054869">
    <property type="component" value="Unassembled WGS sequence"/>
</dbReference>
<evidence type="ECO:0008006" key="3">
    <source>
        <dbReference type="Google" id="ProtNLM"/>
    </source>
</evidence>
<name>A0A0W0VJW3_9GAMM</name>
<evidence type="ECO:0000313" key="2">
    <source>
        <dbReference type="Proteomes" id="UP000054869"/>
    </source>
</evidence>